<organism evidence="11 12">
    <name type="scientific">Natronospira proteinivora</name>
    <dbReference type="NCBI Taxonomy" id="1807133"/>
    <lineage>
        <taxon>Bacteria</taxon>
        <taxon>Pseudomonadati</taxon>
        <taxon>Pseudomonadota</taxon>
        <taxon>Gammaproteobacteria</taxon>
        <taxon>Natronospirales</taxon>
        <taxon>Natronospiraceae</taxon>
        <taxon>Natronospira</taxon>
    </lineage>
</organism>
<dbReference type="EMBL" id="JALJYF010000001">
    <property type="protein sequence ID" value="MCP1726799.1"/>
    <property type="molecule type" value="Genomic_DNA"/>
</dbReference>
<keyword evidence="7" id="KW-0813">Transport</keyword>
<comment type="caution">
    <text evidence="11">The sequence shown here is derived from an EMBL/GenBank/DDBJ whole genome shotgun (WGS) entry which is preliminary data.</text>
</comment>
<sequence length="281" mass="31301">MDLIEFLTSERGLDTLRAVIIVLMGLLVAKLTSAITRRVSEKYLEPQQTALLGRFIFYGIIILAATSALHQLGFSLTVILGAAGILSVAIGFASQTSASNLISGLFLIGEKPFKIGDFIRVGETVGEVLAIDLLSVKLRTFDNLYVRVPNETLIKSEIINLTHFPIRRFELKVGVAYKENLKKVREVLLNVADEYPLCLTEPKPNVLFLGFGDSSLDLQFNVWSTRENFLELRNNIPEMVKNAFDEADIEIPFPHRSLYTGSVTEPFPIRLVGDENKNADD</sequence>
<dbReference type="Pfam" id="PF21082">
    <property type="entry name" value="MS_channel_3rd"/>
    <property type="match status" value="1"/>
</dbReference>
<dbReference type="Pfam" id="PF21088">
    <property type="entry name" value="MS_channel_1st"/>
    <property type="match status" value="1"/>
</dbReference>
<feature type="transmembrane region" description="Helical" evidence="7">
    <location>
        <begin position="72"/>
        <end position="93"/>
    </location>
</feature>
<comment type="function">
    <text evidence="7">Mechanosensitive channel that participates in the regulation of osmotic pressure changes within the cell, opening in response to stretch forces in the membrane lipid bilayer, without the need for other proteins. Contributes to normal resistance to hypoosmotic shock. Forms an ion channel of 1.0 nanosiemens conductance with a slight preference for anions.</text>
</comment>
<gene>
    <name evidence="11" type="ORF">J2T60_000764</name>
</gene>
<feature type="domain" description="Mechanosensitive ion channel MscS" evidence="8">
    <location>
        <begin position="97"/>
        <end position="163"/>
    </location>
</feature>
<proteinExistence type="inferred from homology"/>
<dbReference type="RefSeq" id="WP_253445663.1">
    <property type="nucleotide sequence ID" value="NZ_JALJYF010000001.1"/>
</dbReference>
<evidence type="ECO:0000256" key="5">
    <source>
        <dbReference type="ARBA" id="ARBA00022989"/>
    </source>
</evidence>
<feature type="domain" description="Mechanosensitive ion channel transmembrane helices 2/3" evidence="10">
    <location>
        <begin position="56"/>
        <end position="95"/>
    </location>
</feature>
<evidence type="ECO:0000313" key="12">
    <source>
        <dbReference type="Proteomes" id="UP001523550"/>
    </source>
</evidence>
<dbReference type="Gene3D" id="3.30.70.100">
    <property type="match status" value="1"/>
</dbReference>
<feature type="transmembrane region" description="Helical" evidence="7">
    <location>
        <begin position="48"/>
        <end position="66"/>
    </location>
</feature>
<dbReference type="Pfam" id="PF00924">
    <property type="entry name" value="MS_channel_2nd"/>
    <property type="match status" value="1"/>
</dbReference>
<dbReference type="Gene3D" id="2.30.30.60">
    <property type="match status" value="1"/>
</dbReference>
<evidence type="ECO:0000256" key="1">
    <source>
        <dbReference type="ARBA" id="ARBA00004651"/>
    </source>
</evidence>
<accession>A0ABT1G674</accession>
<dbReference type="InterPro" id="IPR049278">
    <property type="entry name" value="MS_channel_C"/>
</dbReference>
<dbReference type="SUPFAM" id="SSF82689">
    <property type="entry name" value="Mechanosensitive channel protein MscS (YggB), C-terminal domain"/>
    <property type="match status" value="1"/>
</dbReference>
<keyword evidence="3" id="KW-1003">Cell membrane</keyword>
<dbReference type="InterPro" id="IPR011014">
    <property type="entry name" value="MscS_channel_TM-2"/>
</dbReference>
<comment type="subunit">
    <text evidence="7">Homoheptamer.</text>
</comment>
<keyword evidence="7" id="KW-0406">Ion transport</keyword>
<feature type="domain" description="Mechanosensitive ion channel MscS C-terminal" evidence="9">
    <location>
        <begin position="170"/>
        <end position="251"/>
    </location>
</feature>
<keyword evidence="12" id="KW-1185">Reference proteome</keyword>
<comment type="caution">
    <text evidence="7">Lacks conserved residue(s) required for the propagation of feature annotation.</text>
</comment>
<feature type="transmembrane region" description="Helical" evidence="7">
    <location>
        <begin position="16"/>
        <end position="36"/>
    </location>
</feature>
<keyword evidence="7" id="KW-0407">Ion channel</keyword>
<evidence type="ECO:0000256" key="6">
    <source>
        <dbReference type="ARBA" id="ARBA00023136"/>
    </source>
</evidence>
<dbReference type="InterPro" id="IPR010920">
    <property type="entry name" value="LSM_dom_sf"/>
</dbReference>
<keyword evidence="4 7" id="KW-0812">Transmembrane</keyword>
<dbReference type="InterPro" id="IPR011066">
    <property type="entry name" value="MscS_channel_C_sf"/>
</dbReference>
<keyword evidence="7" id="KW-0997">Cell inner membrane</keyword>
<evidence type="ECO:0000313" key="11">
    <source>
        <dbReference type="EMBL" id="MCP1726799.1"/>
    </source>
</evidence>
<dbReference type="InterPro" id="IPR049142">
    <property type="entry name" value="MS_channel_1st"/>
</dbReference>
<keyword evidence="5 7" id="KW-1133">Transmembrane helix</keyword>
<dbReference type="PANTHER" id="PTHR30221">
    <property type="entry name" value="SMALL-CONDUCTANCE MECHANOSENSITIVE CHANNEL"/>
    <property type="match status" value="1"/>
</dbReference>
<dbReference type="PANTHER" id="PTHR30221:SF20">
    <property type="entry name" value="SMALL-CONDUCTANCE MECHANOSENSITIVE CHANNEL"/>
    <property type="match status" value="1"/>
</dbReference>
<dbReference type="InterPro" id="IPR045275">
    <property type="entry name" value="MscS_archaea/bacteria_type"/>
</dbReference>
<name>A0ABT1G674_9GAMM</name>
<evidence type="ECO:0000256" key="3">
    <source>
        <dbReference type="ARBA" id="ARBA00022475"/>
    </source>
</evidence>
<dbReference type="InterPro" id="IPR023408">
    <property type="entry name" value="MscS_beta-dom_sf"/>
</dbReference>
<evidence type="ECO:0000259" key="10">
    <source>
        <dbReference type="Pfam" id="PF21088"/>
    </source>
</evidence>
<evidence type="ECO:0000256" key="4">
    <source>
        <dbReference type="ARBA" id="ARBA00022692"/>
    </source>
</evidence>
<evidence type="ECO:0000256" key="2">
    <source>
        <dbReference type="ARBA" id="ARBA00008017"/>
    </source>
</evidence>
<dbReference type="SUPFAM" id="SSF50182">
    <property type="entry name" value="Sm-like ribonucleoproteins"/>
    <property type="match status" value="1"/>
</dbReference>
<dbReference type="Gene3D" id="1.10.287.1260">
    <property type="match status" value="1"/>
</dbReference>
<dbReference type="SUPFAM" id="SSF82861">
    <property type="entry name" value="Mechanosensitive channel protein MscS (YggB), transmembrane region"/>
    <property type="match status" value="1"/>
</dbReference>
<evidence type="ECO:0000259" key="8">
    <source>
        <dbReference type="Pfam" id="PF00924"/>
    </source>
</evidence>
<comment type="similarity">
    <text evidence="2 7">Belongs to the MscS (TC 1.A.23) family.</text>
</comment>
<reference evidence="11 12" key="1">
    <citation type="submission" date="2022-03" db="EMBL/GenBank/DDBJ databases">
        <title>Genomic Encyclopedia of Type Strains, Phase III (KMG-III): the genomes of soil and plant-associated and newly described type strains.</title>
        <authorList>
            <person name="Whitman W."/>
        </authorList>
    </citation>
    <scope>NUCLEOTIDE SEQUENCE [LARGE SCALE GENOMIC DNA]</scope>
    <source>
        <strain evidence="11 12">BSker1</strain>
    </source>
</reference>
<protein>
    <recommendedName>
        <fullName evidence="7">Small-conductance mechanosensitive channel</fullName>
    </recommendedName>
</protein>
<keyword evidence="6 7" id="KW-0472">Membrane</keyword>
<evidence type="ECO:0000259" key="9">
    <source>
        <dbReference type="Pfam" id="PF21082"/>
    </source>
</evidence>
<evidence type="ECO:0000256" key="7">
    <source>
        <dbReference type="RuleBase" id="RU369025"/>
    </source>
</evidence>
<dbReference type="Proteomes" id="UP001523550">
    <property type="component" value="Unassembled WGS sequence"/>
</dbReference>
<comment type="subcellular location">
    <subcellularLocation>
        <location evidence="7">Cell inner membrane</location>
        <topology evidence="7">Multi-pass membrane protein</topology>
    </subcellularLocation>
    <subcellularLocation>
        <location evidence="1">Cell membrane</location>
        <topology evidence="1">Multi-pass membrane protein</topology>
    </subcellularLocation>
</comment>
<dbReference type="InterPro" id="IPR006685">
    <property type="entry name" value="MscS_channel_2nd"/>
</dbReference>